<dbReference type="GO" id="GO:0015074">
    <property type="term" value="P:DNA integration"/>
    <property type="evidence" value="ECO:0007669"/>
    <property type="project" value="InterPro"/>
</dbReference>
<reference evidence="3 4" key="1">
    <citation type="submission" date="2016-11" db="EMBL/GenBank/DDBJ databases">
        <authorList>
            <person name="Jaros S."/>
            <person name="Januszkiewicz K."/>
            <person name="Wedrychowicz H."/>
        </authorList>
    </citation>
    <scope>NUCLEOTIDE SEQUENCE [LARGE SCALE GENOMIC DNA]</scope>
    <source>
        <strain evidence="3 4">DSM 5091</strain>
    </source>
</reference>
<organism evidence="3 4">
    <name type="scientific">Malonomonas rubra DSM 5091</name>
    <dbReference type="NCBI Taxonomy" id="1122189"/>
    <lineage>
        <taxon>Bacteria</taxon>
        <taxon>Pseudomonadati</taxon>
        <taxon>Thermodesulfobacteriota</taxon>
        <taxon>Desulfuromonadia</taxon>
        <taxon>Desulfuromonadales</taxon>
        <taxon>Geopsychrobacteraceae</taxon>
        <taxon>Malonomonas</taxon>
    </lineage>
</organism>
<gene>
    <name evidence="3" type="ORF">SAMN02745165_03097</name>
</gene>
<dbReference type="RefSeq" id="WP_139249403.1">
    <property type="nucleotide sequence ID" value="NZ_FQZT01000015.1"/>
</dbReference>
<dbReference type="PROSITE" id="PS51898">
    <property type="entry name" value="TYR_RECOMBINASE"/>
    <property type="match status" value="1"/>
</dbReference>
<dbReference type="Gene3D" id="1.10.443.10">
    <property type="entry name" value="Intergrase catalytic core"/>
    <property type="match status" value="1"/>
</dbReference>
<evidence type="ECO:0000256" key="1">
    <source>
        <dbReference type="ARBA" id="ARBA00023172"/>
    </source>
</evidence>
<evidence type="ECO:0000313" key="4">
    <source>
        <dbReference type="Proteomes" id="UP000184171"/>
    </source>
</evidence>
<feature type="domain" description="Tyr recombinase" evidence="2">
    <location>
        <begin position="501"/>
        <end position="738"/>
    </location>
</feature>
<protein>
    <recommendedName>
        <fullName evidence="2">Tyr recombinase domain-containing protein</fullName>
    </recommendedName>
</protein>
<dbReference type="InterPro" id="IPR002104">
    <property type="entry name" value="Integrase_catalytic"/>
</dbReference>
<keyword evidence="4" id="KW-1185">Reference proteome</keyword>
<name>A0A1M6LXG5_MALRU</name>
<dbReference type="EMBL" id="FQZT01000015">
    <property type="protein sequence ID" value="SHJ75937.1"/>
    <property type="molecule type" value="Genomic_DNA"/>
</dbReference>
<evidence type="ECO:0000259" key="2">
    <source>
        <dbReference type="PROSITE" id="PS51898"/>
    </source>
</evidence>
<dbReference type="STRING" id="1122189.SAMN02745165_03097"/>
<keyword evidence="1" id="KW-0233">DNA recombination</keyword>
<dbReference type="CDD" id="cd00397">
    <property type="entry name" value="DNA_BRE_C"/>
    <property type="match status" value="1"/>
</dbReference>
<evidence type="ECO:0000313" key="3">
    <source>
        <dbReference type="EMBL" id="SHJ75937.1"/>
    </source>
</evidence>
<dbReference type="InterPro" id="IPR011010">
    <property type="entry name" value="DNA_brk_join_enz"/>
</dbReference>
<dbReference type="GO" id="GO:0003677">
    <property type="term" value="F:DNA binding"/>
    <property type="evidence" value="ECO:0007669"/>
    <property type="project" value="InterPro"/>
</dbReference>
<dbReference type="SUPFAM" id="SSF56349">
    <property type="entry name" value="DNA breaking-rejoining enzymes"/>
    <property type="match status" value="1"/>
</dbReference>
<dbReference type="AlphaFoldDB" id="A0A1M6LXG5"/>
<sequence>MAKYYGAIAMNPADVWLVAANKTKRPHDPLDAYNDWQLEVLGILQKYAPQLLQGFDGELNLSRKDVYDLTRRITTGVSTTYRERLLFLAKGIAYGNHLLGWNIPTNPILIKINREKNHITPSHFATRSQWQPLLTAFNRDLANCSSLPADQRLGQLLLSAIFYGGLIDSKWLSPWLQALLSREIYQEESWLWLEMERYPKFANAETLQAGQAQTRRWLADPLSQLLIYNHLKSADDTYSSLPPWTLLNNYLDRLKAPGVSLPRTQSELLKWAFDRCTGILPGVLAGYARGDILSTSLPTRVWLRTITGRTIPIGRPQAADKDFKPSNFKPLRATNGEDARKEEQIKLFKSFITQINPKRLDKVLTTDDGLKIITRFKNKHKKQMSIAMQMLLGWAEQLLNNRQSPLEGRLKKEPLAISSVYRYLKEIGVEFLAVSELHDLYILDPIDLELLYENVNLRKNSRRYNAHRLEYFHGYLRYFHELPKLDFAELFGGLEGSPVNVDANVITPAIYTALLRHLGWGENPDRWQTIHIIATILGYRLGLRPSEIQALRLRDILLHPQAELLIRNSYFFRTKTFAGRRRVPLSLLSQEELEFFVTFYRQREKEYKAWGNEIFLHFPKRRAGMLSDDEIFEPIRQTLRDLTGDQTLRFYSLRHTCFSQLTILLMLRDDINFEGFDLFDHPDFSEQRQKQLKDTLFGKEGYPNTLWPISLLAGHNSPRTTYKHYVHLTDWLLGYHLRHVINSRDIDYKSLSEISGLSPSTVFYHLDNNMENHPLLAIVKSQARKQSQRLRHPTMALATPIKRGVRKETSTALWLPSWDQALSDFLSTDDPAAAGYLHARKLPDRVNWPLAEQVYSCIAACKWQELKTYLPIIRHAIANYPGRWGGINYTHKSQVEQIQSLLYLCNIHHQQILVKYHPRRRQKKRQHEHYKKYWENKFNCTIVIDEEANQEGVAARGITTLIISAKKITAERLTTARRPRMSPGFIFALDLLLHQSKKLSSQ</sequence>
<proteinExistence type="predicted"/>
<dbReference type="GO" id="GO:0006310">
    <property type="term" value="P:DNA recombination"/>
    <property type="evidence" value="ECO:0007669"/>
    <property type="project" value="UniProtKB-KW"/>
</dbReference>
<accession>A0A1M6LXG5</accession>
<dbReference type="InterPro" id="IPR013762">
    <property type="entry name" value="Integrase-like_cat_sf"/>
</dbReference>
<dbReference type="Proteomes" id="UP000184171">
    <property type="component" value="Unassembled WGS sequence"/>
</dbReference>
<dbReference type="OrthoDB" id="5404741at2"/>